<dbReference type="GeneID" id="83709284"/>
<dbReference type="Proteomes" id="UP000095546">
    <property type="component" value="Unassembled WGS sequence"/>
</dbReference>
<reference evidence="1 2" key="1">
    <citation type="submission" date="2015-09" db="EMBL/GenBank/DDBJ databases">
        <authorList>
            <consortium name="Pathogen Informatics"/>
        </authorList>
    </citation>
    <scope>NUCLEOTIDE SEQUENCE [LARGE SCALE GENOMIC DNA]</scope>
    <source>
        <strain evidence="1 2">2789STDY5608828</strain>
    </source>
</reference>
<dbReference type="RefSeq" id="WP_051652330.1">
    <property type="nucleotide sequence ID" value="NZ_CABIWZ010000030.1"/>
</dbReference>
<keyword evidence="1" id="KW-0328">Glycosyltransferase</keyword>
<dbReference type="GO" id="GO:0005829">
    <property type="term" value="C:cytosol"/>
    <property type="evidence" value="ECO:0007669"/>
    <property type="project" value="TreeGrafter"/>
</dbReference>
<dbReference type="OrthoDB" id="9813383at2"/>
<evidence type="ECO:0000313" key="2">
    <source>
        <dbReference type="Proteomes" id="UP000095546"/>
    </source>
</evidence>
<dbReference type="eggNOG" id="COG2071">
    <property type="taxonomic scope" value="Bacteria"/>
</dbReference>
<accession>A0A174CHB5</accession>
<dbReference type="GO" id="GO:0006598">
    <property type="term" value="P:polyamine catabolic process"/>
    <property type="evidence" value="ECO:0007669"/>
    <property type="project" value="TreeGrafter"/>
</dbReference>
<dbReference type="PANTHER" id="PTHR43235:SF1">
    <property type="entry name" value="GLUTAMINE AMIDOTRANSFERASE PB2B2.05-RELATED"/>
    <property type="match status" value="1"/>
</dbReference>
<dbReference type="STRING" id="187979.ERS852385_02157"/>
<evidence type="ECO:0000313" key="1">
    <source>
        <dbReference type="EMBL" id="CUO11178.1"/>
    </source>
</evidence>
<protein>
    <submittedName>
        <fullName evidence="1">Putative glutamine amidotransferase Rv2859c</fullName>
        <ecNumber evidence="1">2.4.2.-</ecNumber>
    </submittedName>
</protein>
<name>A0A174CHB5_9FIRM</name>
<dbReference type="PROSITE" id="PS51273">
    <property type="entry name" value="GATASE_TYPE_1"/>
    <property type="match status" value="1"/>
</dbReference>
<organism evidence="1 2">
    <name type="scientific">Mitsuokella jalaludinii</name>
    <dbReference type="NCBI Taxonomy" id="187979"/>
    <lineage>
        <taxon>Bacteria</taxon>
        <taxon>Bacillati</taxon>
        <taxon>Bacillota</taxon>
        <taxon>Negativicutes</taxon>
        <taxon>Selenomonadales</taxon>
        <taxon>Selenomonadaceae</taxon>
        <taxon>Mitsuokella</taxon>
    </lineage>
</organism>
<dbReference type="GO" id="GO:0016757">
    <property type="term" value="F:glycosyltransferase activity"/>
    <property type="evidence" value="ECO:0007669"/>
    <property type="project" value="UniProtKB-KW"/>
</dbReference>
<dbReference type="EC" id="2.4.2.-" evidence="1"/>
<keyword evidence="2" id="KW-1185">Reference proteome</keyword>
<dbReference type="PANTHER" id="PTHR43235">
    <property type="entry name" value="GLUTAMINE AMIDOTRANSFERASE PB2B2.05-RELATED"/>
    <property type="match status" value="1"/>
</dbReference>
<dbReference type="InterPro" id="IPR044668">
    <property type="entry name" value="PuuD-like"/>
</dbReference>
<dbReference type="InterPro" id="IPR029062">
    <property type="entry name" value="Class_I_gatase-like"/>
</dbReference>
<dbReference type="AlphaFoldDB" id="A0A174CHB5"/>
<proteinExistence type="predicted"/>
<sequence>MRTECKDTRASHRKKRIGIGGNLMFMEGGIFPGYGKSYVNDDYVQAVASAGGVPMILPVTDEEDIVEAQIEAVDGLVISGGWDVDPLLWGEEPHEKLGSTLPVRDTFDRLLIAAARRRGLPILGICRGLSRSARPRS</sequence>
<dbReference type="EMBL" id="CYYU01000030">
    <property type="protein sequence ID" value="CUO11178.1"/>
    <property type="molecule type" value="Genomic_DNA"/>
</dbReference>
<gene>
    <name evidence="1" type="ORF">ERS852385_02157</name>
</gene>
<keyword evidence="1" id="KW-0315">Glutamine amidotransferase</keyword>
<dbReference type="InterPro" id="IPR011697">
    <property type="entry name" value="Peptidase_C26"/>
</dbReference>
<dbReference type="GO" id="GO:0033969">
    <property type="term" value="F:gamma-glutamyl-gamma-aminobutyrate hydrolase activity"/>
    <property type="evidence" value="ECO:0007669"/>
    <property type="project" value="TreeGrafter"/>
</dbReference>
<dbReference type="Gene3D" id="3.40.50.880">
    <property type="match status" value="1"/>
</dbReference>
<dbReference type="Pfam" id="PF07722">
    <property type="entry name" value="Peptidase_C26"/>
    <property type="match status" value="1"/>
</dbReference>
<dbReference type="SUPFAM" id="SSF52317">
    <property type="entry name" value="Class I glutamine amidotransferase-like"/>
    <property type="match status" value="1"/>
</dbReference>
<keyword evidence="1" id="KW-0808">Transferase</keyword>